<proteinExistence type="predicted"/>
<organism evidence="4 5">
    <name type="scientific">Pelomonas aquatica</name>
    <dbReference type="NCBI Taxonomy" id="431058"/>
    <lineage>
        <taxon>Bacteria</taxon>
        <taxon>Pseudomonadati</taxon>
        <taxon>Pseudomonadota</taxon>
        <taxon>Betaproteobacteria</taxon>
        <taxon>Burkholderiales</taxon>
        <taxon>Sphaerotilaceae</taxon>
        <taxon>Roseateles</taxon>
    </lineage>
</organism>
<dbReference type="Gene3D" id="3.40.50.2300">
    <property type="match status" value="1"/>
</dbReference>
<evidence type="ECO:0000256" key="2">
    <source>
        <dbReference type="PROSITE-ProRule" id="PRU00169"/>
    </source>
</evidence>
<comment type="caution">
    <text evidence="4">The sequence shown here is derived from an EMBL/GenBank/DDBJ whole genome shotgun (WGS) entry which is preliminary data.</text>
</comment>
<gene>
    <name evidence="4" type="ORF">J2X16_002193</name>
</gene>
<dbReference type="PANTHER" id="PTHR44591">
    <property type="entry name" value="STRESS RESPONSE REGULATOR PROTEIN 1"/>
    <property type="match status" value="1"/>
</dbReference>
<name>A0ABU1Z893_9BURK</name>
<feature type="domain" description="Response regulatory" evidence="3">
    <location>
        <begin position="5"/>
        <end position="122"/>
    </location>
</feature>
<dbReference type="InterPro" id="IPR050595">
    <property type="entry name" value="Bact_response_regulator"/>
</dbReference>
<dbReference type="PANTHER" id="PTHR44591:SF3">
    <property type="entry name" value="RESPONSE REGULATORY DOMAIN-CONTAINING PROTEIN"/>
    <property type="match status" value="1"/>
</dbReference>
<dbReference type="PROSITE" id="PS50110">
    <property type="entry name" value="RESPONSE_REGULATORY"/>
    <property type="match status" value="1"/>
</dbReference>
<keyword evidence="5" id="KW-1185">Reference proteome</keyword>
<evidence type="ECO:0000313" key="4">
    <source>
        <dbReference type="EMBL" id="MDR7296846.1"/>
    </source>
</evidence>
<evidence type="ECO:0000313" key="5">
    <source>
        <dbReference type="Proteomes" id="UP001180536"/>
    </source>
</evidence>
<protein>
    <submittedName>
        <fullName evidence="4">Two-component system cell cycle response regulator DivK</fullName>
    </submittedName>
</protein>
<dbReference type="Pfam" id="PF00072">
    <property type="entry name" value="Response_reg"/>
    <property type="match status" value="1"/>
</dbReference>
<dbReference type="InterPro" id="IPR001789">
    <property type="entry name" value="Sig_transdc_resp-reg_receiver"/>
</dbReference>
<dbReference type="SMART" id="SM00448">
    <property type="entry name" value="REC"/>
    <property type="match status" value="1"/>
</dbReference>
<reference evidence="4 5" key="1">
    <citation type="submission" date="2023-07" db="EMBL/GenBank/DDBJ databases">
        <title>Sorghum-associated microbial communities from plants grown in Nebraska, USA.</title>
        <authorList>
            <person name="Schachtman D."/>
        </authorList>
    </citation>
    <scope>NUCLEOTIDE SEQUENCE [LARGE SCALE GENOMIC DNA]</scope>
    <source>
        <strain evidence="4 5">BE310</strain>
    </source>
</reference>
<dbReference type="Proteomes" id="UP001180536">
    <property type="component" value="Unassembled WGS sequence"/>
</dbReference>
<dbReference type="InterPro" id="IPR011006">
    <property type="entry name" value="CheY-like_superfamily"/>
</dbReference>
<sequence>MALRSVLYVEDDPVNALVMQGIVELRAGCRLQVARSGAEARALLAGQRVDLLLCDLRLPDVTGDVLLAELRAAGLAAAVPAVLVTAESEFVAADLARRGGFDGFWCKPLNVAAALRSLEHWLA</sequence>
<evidence type="ECO:0000259" key="3">
    <source>
        <dbReference type="PROSITE" id="PS50110"/>
    </source>
</evidence>
<dbReference type="EMBL" id="JAVDXQ010000003">
    <property type="protein sequence ID" value="MDR7296846.1"/>
    <property type="molecule type" value="Genomic_DNA"/>
</dbReference>
<dbReference type="SUPFAM" id="SSF52172">
    <property type="entry name" value="CheY-like"/>
    <property type="match status" value="1"/>
</dbReference>
<feature type="modified residue" description="4-aspartylphosphate" evidence="2">
    <location>
        <position position="55"/>
    </location>
</feature>
<dbReference type="RefSeq" id="WP_310344414.1">
    <property type="nucleotide sequence ID" value="NZ_JAVDXQ010000003.1"/>
</dbReference>
<dbReference type="CDD" id="cd00156">
    <property type="entry name" value="REC"/>
    <property type="match status" value="1"/>
</dbReference>
<accession>A0ABU1Z893</accession>
<evidence type="ECO:0000256" key="1">
    <source>
        <dbReference type="ARBA" id="ARBA00022553"/>
    </source>
</evidence>
<keyword evidence="1 2" id="KW-0597">Phosphoprotein</keyword>